<feature type="domain" description="Bro-N" evidence="2">
    <location>
        <begin position="19"/>
        <end position="111"/>
    </location>
</feature>
<keyword evidence="4" id="KW-1185">Reference proteome</keyword>
<feature type="region of interest" description="Disordered" evidence="1">
    <location>
        <begin position="251"/>
        <end position="289"/>
    </location>
</feature>
<evidence type="ECO:0000259" key="2">
    <source>
        <dbReference type="Pfam" id="PF02498"/>
    </source>
</evidence>
<dbReference type="Pfam" id="PF02498">
    <property type="entry name" value="Bro-N"/>
    <property type="match status" value="1"/>
</dbReference>
<protein>
    <submittedName>
        <fullName evidence="3">DNA damage-inducible protein D</fullName>
    </submittedName>
</protein>
<name>A0ABP9M862_9BURK</name>
<dbReference type="InterPro" id="IPR003497">
    <property type="entry name" value="BRO_N_domain"/>
</dbReference>
<dbReference type="RefSeq" id="WP_345371059.1">
    <property type="nucleotide sequence ID" value="NZ_BAABKD010000009.1"/>
</dbReference>
<evidence type="ECO:0000256" key="1">
    <source>
        <dbReference type="SAM" id="MobiDB-lite"/>
    </source>
</evidence>
<dbReference type="EMBL" id="BAABKD010000009">
    <property type="protein sequence ID" value="GAA5091325.1"/>
    <property type="molecule type" value="Genomic_DNA"/>
</dbReference>
<evidence type="ECO:0000313" key="3">
    <source>
        <dbReference type="EMBL" id="GAA5091325.1"/>
    </source>
</evidence>
<accession>A0ABP9M862</accession>
<evidence type="ECO:0000313" key="4">
    <source>
        <dbReference type="Proteomes" id="UP001500227"/>
    </source>
</evidence>
<feature type="region of interest" description="Disordered" evidence="1">
    <location>
        <begin position="1"/>
        <end position="21"/>
    </location>
</feature>
<proteinExistence type="predicted"/>
<gene>
    <name evidence="3" type="primary">dinD</name>
    <name evidence="3" type="ORF">GCM10023337_17050</name>
</gene>
<comment type="caution">
    <text evidence="3">The sequence shown here is derived from an EMBL/GenBank/DDBJ whole genome shotgun (WGS) entry which is preliminary data.</text>
</comment>
<feature type="compositionally biased region" description="Basic and acidic residues" evidence="1">
    <location>
        <begin position="9"/>
        <end position="21"/>
    </location>
</feature>
<sequence>MANTPSTNTHHESFEGIRREDEHGSEFWSARELAPLLEYHKWQNFSQVINKARHACEQSGNEISDHFADVSKMVSIGSGAQRPVPDVHLSRYACYLIVQNGDPTKPVIANGQTYFAIQTRRQELEDSEQFTALSEDEKRLAIRKELIAHNKYLAAAAQDAGVETPLDYAIFQDHGYKGLYGGLGAKDIHARKGLKKSHKILDYMGSTELAANLFRATQAEEKLRRDNIQGKQNANKTHFEVGQKVRQTIGELGGTMPENLPTPDKSVKQVENAQKKLGKQQNDDTDQHE</sequence>
<reference evidence="4" key="1">
    <citation type="journal article" date="2019" name="Int. J. Syst. Evol. Microbiol.">
        <title>The Global Catalogue of Microorganisms (GCM) 10K type strain sequencing project: providing services to taxonomists for standard genome sequencing and annotation.</title>
        <authorList>
            <consortium name="The Broad Institute Genomics Platform"/>
            <consortium name="The Broad Institute Genome Sequencing Center for Infectious Disease"/>
            <person name="Wu L."/>
            <person name="Ma J."/>
        </authorList>
    </citation>
    <scope>NUCLEOTIDE SEQUENCE [LARGE SCALE GENOMIC DNA]</scope>
    <source>
        <strain evidence="4">JCM 18423</strain>
    </source>
</reference>
<dbReference type="NCBIfam" id="NF008573">
    <property type="entry name" value="PRK11525.1"/>
    <property type="match status" value="1"/>
</dbReference>
<dbReference type="Proteomes" id="UP001500227">
    <property type="component" value="Unassembled WGS sequence"/>
</dbReference>
<organism evidence="3 4">
    <name type="scientific">Paenalcaligenes hermetiae</name>
    <dbReference type="NCBI Taxonomy" id="1157987"/>
    <lineage>
        <taxon>Bacteria</taxon>
        <taxon>Pseudomonadati</taxon>
        <taxon>Pseudomonadota</taxon>
        <taxon>Betaproteobacteria</taxon>
        <taxon>Burkholderiales</taxon>
        <taxon>Alcaligenaceae</taxon>
        <taxon>Paenalcaligenes</taxon>
    </lineage>
</organism>